<dbReference type="Pfam" id="PF08719">
    <property type="entry name" value="NADAR"/>
    <property type="match status" value="1"/>
</dbReference>
<evidence type="ECO:0000313" key="3">
    <source>
        <dbReference type="EMBL" id="KXX78747.1"/>
    </source>
</evidence>
<sequence length="218" mass="24445">WLPKGRKPQHKVTKKAQGPKRKTHLKEIDLAEISSDSTSSPVYFWRETEPETGYLSQCYMMYQKAILFNDATIAAQILSTPQDDPRRVKALGRQVSNFTDSEWNKSRLEIVRRGSLLKFTRPVDKEDGKWIAGDGRSLKEMLLGTGERELVEASPRDKIWGIGFGARNAGKVGRERWGLNLLGKALMAVREELAKGEEAKGDGKGEGGADAKEEKKEE</sequence>
<proteinExistence type="predicted"/>
<name>A0A175W4W1_9PEZI</name>
<evidence type="ECO:0000313" key="4">
    <source>
        <dbReference type="Proteomes" id="UP000078237"/>
    </source>
</evidence>
<evidence type="ECO:0000259" key="2">
    <source>
        <dbReference type="Pfam" id="PF08719"/>
    </source>
</evidence>
<protein>
    <submittedName>
        <fullName evidence="3">Riboflavin biosynthesis protein PYRR, chloroplastic</fullName>
    </submittedName>
</protein>
<dbReference type="Gene3D" id="1.10.357.40">
    <property type="entry name" value="YbiA-like"/>
    <property type="match status" value="1"/>
</dbReference>
<dbReference type="Proteomes" id="UP000078237">
    <property type="component" value="Unassembled WGS sequence"/>
</dbReference>
<dbReference type="NCBIfam" id="TIGR02464">
    <property type="entry name" value="ribofla_fusion"/>
    <property type="match status" value="1"/>
</dbReference>
<dbReference type="VEuPathDB" id="FungiDB:MMYC01_203667"/>
<feature type="domain" description="NADAR" evidence="2">
    <location>
        <begin position="57"/>
        <end position="193"/>
    </location>
</feature>
<accession>A0A175W4W1</accession>
<dbReference type="InterPro" id="IPR037238">
    <property type="entry name" value="YbiA-like_sf"/>
</dbReference>
<keyword evidence="4" id="KW-1185">Reference proteome</keyword>
<dbReference type="STRING" id="100816.A0A175W4W1"/>
<dbReference type="OrthoDB" id="206452at2759"/>
<reference evidence="3 4" key="1">
    <citation type="journal article" date="2016" name="Genome Announc.">
        <title>Genome Sequence of Madurella mycetomatis mm55, Isolated from a Human Mycetoma Case in Sudan.</title>
        <authorList>
            <person name="Smit S."/>
            <person name="Derks M.F."/>
            <person name="Bervoets S."/>
            <person name="Fahal A."/>
            <person name="van Leeuwen W."/>
            <person name="van Belkum A."/>
            <person name="van de Sande W.W."/>
        </authorList>
    </citation>
    <scope>NUCLEOTIDE SEQUENCE [LARGE SCALE GENOMIC DNA]</scope>
    <source>
        <strain evidence="4">mm55</strain>
    </source>
</reference>
<feature type="region of interest" description="Disordered" evidence="1">
    <location>
        <begin position="1"/>
        <end position="23"/>
    </location>
</feature>
<feature type="non-terminal residue" evidence="3">
    <location>
        <position position="1"/>
    </location>
</feature>
<gene>
    <name evidence="3" type="ORF">MMYC01_203667</name>
</gene>
<dbReference type="InterPro" id="IPR012816">
    <property type="entry name" value="NADAR"/>
</dbReference>
<comment type="caution">
    <text evidence="3">The sequence shown here is derived from an EMBL/GenBank/DDBJ whole genome shotgun (WGS) entry which is preliminary data.</text>
</comment>
<dbReference type="CDD" id="cd15457">
    <property type="entry name" value="NADAR"/>
    <property type="match status" value="1"/>
</dbReference>
<evidence type="ECO:0000256" key="1">
    <source>
        <dbReference type="SAM" id="MobiDB-lite"/>
    </source>
</evidence>
<dbReference type="EMBL" id="LCTW02000109">
    <property type="protein sequence ID" value="KXX78747.1"/>
    <property type="molecule type" value="Genomic_DNA"/>
</dbReference>
<dbReference type="SUPFAM" id="SSF143990">
    <property type="entry name" value="YbiA-like"/>
    <property type="match status" value="1"/>
</dbReference>
<dbReference type="AlphaFoldDB" id="A0A175W4W1"/>
<organism evidence="3 4">
    <name type="scientific">Madurella mycetomatis</name>
    <dbReference type="NCBI Taxonomy" id="100816"/>
    <lineage>
        <taxon>Eukaryota</taxon>
        <taxon>Fungi</taxon>
        <taxon>Dikarya</taxon>
        <taxon>Ascomycota</taxon>
        <taxon>Pezizomycotina</taxon>
        <taxon>Sordariomycetes</taxon>
        <taxon>Sordariomycetidae</taxon>
        <taxon>Sordariales</taxon>
        <taxon>Sordariales incertae sedis</taxon>
        <taxon>Madurella</taxon>
    </lineage>
</organism>
<feature type="region of interest" description="Disordered" evidence="1">
    <location>
        <begin position="194"/>
        <end position="218"/>
    </location>
</feature>